<dbReference type="OrthoDB" id="4737394at2759"/>
<evidence type="ECO:0000313" key="2">
    <source>
        <dbReference type="EMBL" id="KAF2148871.1"/>
    </source>
</evidence>
<gene>
    <name evidence="2" type="ORF">K461DRAFT_54078</name>
</gene>
<organism evidence="2 3">
    <name type="scientific">Myriangium duriaei CBS 260.36</name>
    <dbReference type="NCBI Taxonomy" id="1168546"/>
    <lineage>
        <taxon>Eukaryota</taxon>
        <taxon>Fungi</taxon>
        <taxon>Dikarya</taxon>
        <taxon>Ascomycota</taxon>
        <taxon>Pezizomycotina</taxon>
        <taxon>Dothideomycetes</taxon>
        <taxon>Dothideomycetidae</taxon>
        <taxon>Myriangiales</taxon>
        <taxon>Myriangiaceae</taxon>
        <taxon>Myriangium</taxon>
    </lineage>
</organism>
<dbReference type="Pfam" id="PF20150">
    <property type="entry name" value="2EXR"/>
    <property type="match status" value="1"/>
</dbReference>
<dbReference type="AlphaFoldDB" id="A0A9P4MIJ7"/>
<protein>
    <recommendedName>
        <fullName evidence="1">2EXR domain-containing protein</fullName>
    </recommendedName>
</protein>
<dbReference type="Proteomes" id="UP000799439">
    <property type="component" value="Unassembled WGS sequence"/>
</dbReference>
<name>A0A9P4MIJ7_9PEZI</name>
<sequence length="332" mass="37784">MAPSNIPASLSSFTPFTKLPLELRNEIWRYIMPGPVGKILFKYENLDVHWEVRAATGSDIIPHVHRGGGDVTVFLDFSLAPRKEIFFDLPAADVNHEARAEARAWARLYNFFEESLVDDDRPTFVQRFDPQRHVFYIDDPEDLNDFARSFHNKVSGQGPSGDKSYTAISELASFAIKMELLYHGHLVSSGDEVAEIVHHHASLNTLFLILDETKTDGYLTSDMDWRLEVDPASVAGLYEWQPDENRFRYRQSTLSGDPCEKPEWFSYIVSHAEDVGEEHDLGDAFFDLLGYLDDKLAGVLTWRGAQVFTVCPVYANPKPNGIVLPLRNRTFR</sequence>
<keyword evidence="3" id="KW-1185">Reference proteome</keyword>
<evidence type="ECO:0000259" key="1">
    <source>
        <dbReference type="Pfam" id="PF20150"/>
    </source>
</evidence>
<accession>A0A9P4MIJ7</accession>
<evidence type="ECO:0000313" key="3">
    <source>
        <dbReference type="Proteomes" id="UP000799439"/>
    </source>
</evidence>
<proteinExistence type="predicted"/>
<dbReference type="EMBL" id="ML996092">
    <property type="protein sequence ID" value="KAF2148871.1"/>
    <property type="molecule type" value="Genomic_DNA"/>
</dbReference>
<reference evidence="2" key="1">
    <citation type="journal article" date="2020" name="Stud. Mycol.">
        <title>101 Dothideomycetes genomes: a test case for predicting lifestyles and emergence of pathogens.</title>
        <authorList>
            <person name="Haridas S."/>
            <person name="Albert R."/>
            <person name="Binder M."/>
            <person name="Bloem J."/>
            <person name="Labutti K."/>
            <person name="Salamov A."/>
            <person name="Andreopoulos B."/>
            <person name="Baker S."/>
            <person name="Barry K."/>
            <person name="Bills G."/>
            <person name="Bluhm B."/>
            <person name="Cannon C."/>
            <person name="Castanera R."/>
            <person name="Culley D."/>
            <person name="Daum C."/>
            <person name="Ezra D."/>
            <person name="Gonzalez J."/>
            <person name="Henrissat B."/>
            <person name="Kuo A."/>
            <person name="Liang C."/>
            <person name="Lipzen A."/>
            <person name="Lutzoni F."/>
            <person name="Magnuson J."/>
            <person name="Mondo S."/>
            <person name="Nolan M."/>
            <person name="Ohm R."/>
            <person name="Pangilinan J."/>
            <person name="Park H.-J."/>
            <person name="Ramirez L."/>
            <person name="Alfaro M."/>
            <person name="Sun H."/>
            <person name="Tritt A."/>
            <person name="Yoshinaga Y."/>
            <person name="Zwiers L.-H."/>
            <person name="Turgeon B."/>
            <person name="Goodwin S."/>
            <person name="Spatafora J."/>
            <person name="Crous P."/>
            <person name="Grigoriev I."/>
        </authorList>
    </citation>
    <scope>NUCLEOTIDE SEQUENCE</scope>
    <source>
        <strain evidence="2">CBS 260.36</strain>
    </source>
</reference>
<feature type="domain" description="2EXR" evidence="1">
    <location>
        <begin position="13"/>
        <end position="130"/>
    </location>
</feature>
<dbReference type="InterPro" id="IPR045518">
    <property type="entry name" value="2EXR"/>
</dbReference>
<comment type="caution">
    <text evidence="2">The sequence shown here is derived from an EMBL/GenBank/DDBJ whole genome shotgun (WGS) entry which is preliminary data.</text>
</comment>